<dbReference type="RefSeq" id="WP_285932279.1">
    <property type="nucleotide sequence ID" value="NZ_JASTZU010000037.1"/>
</dbReference>
<proteinExistence type="predicted"/>
<feature type="transmembrane region" description="Helical" evidence="1">
    <location>
        <begin position="162"/>
        <end position="178"/>
    </location>
</feature>
<accession>A0ABT7L5E8</accession>
<keyword evidence="1" id="KW-1133">Transmembrane helix</keyword>
<comment type="caution">
    <text evidence="2">The sequence shown here is derived from an EMBL/GenBank/DDBJ whole genome shotgun (WGS) entry which is preliminary data.</text>
</comment>
<keyword evidence="1" id="KW-0812">Transmembrane</keyword>
<reference evidence="2 3" key="1">
    <citation type="submission" date="2023-06" db="EMBL/GenBank/DDBJ databases">
        <title>Aquibacillus rhizosphaerae LR5S19.</title>
        <authorList>
            <person name="Sun J.-Q."/>
        </authorList>
    </citation>
    <scope>NUCLEOTIDE SEQUENCE [LARGE SCALE GENOMIC DNA]</scope>
    <source>
        <strain evidence="2 3">LR5S19</strain>
    </source>
</reference>
<feature type="transmembrane region" description="Helical" evidence="1">
    <location>
        <begin position="135"/>
        <end position="156"/>
    </location>
</feature>
<evidence type="ECO:0000256" key="1">
    <source>
        <dbReference type="SAM" id="Phobius"/>
    </source>
</evidence>
<evidence type="ECO:0000313" key="2">
    <source>
        <dbReference type="EMBL" id="MDL4841079.1"/>
    </source>
</evidence>
<sequence length="192" mass="23187">MIDFILEHKWLILVISEILFWLSFIIFLILRYWYNSRIQLFFLGLSIVNQFLNIPLAALDYIYTGHASLFHFIVLFIYGYAILRGPKDMLHLDHYIQKITEKWKNQTPYRGSTIIRSTHTSDFINYYSTMLRKKFYIHLLLFVFFQVILLPFSNYHLTNLKTVWLFALLIDGLWSMTFRSRTIHFKAQLNNK</sequence>
<keyword evidence="1" id="KW-0472">Membrane</keyword>
<feature type="transmembrane region" description="Helical" evidence="1">
    <location>
        <begin position="65"/>
        <end position="83"/>
    </location>
</feature>
<name>A0ABT7L5E8_9BACI</name>
<dbReference type="EMBL" id="JASTZU010000037">
    <property type="protein sequence ID" value="MDL4841079.1"/>
    <property type="molecule type" value="Genomic_DNA"/>
</dbReference>
<dbReference type="Proteomes" id="UP001235343">
    <property type="component" value="Unassembled WGS sequence"/>
</dbReference>
<evidence type="ECO:0008006" key="4">
    <source>
        <dbReference type="Google" id="ProtNLM"/>
    </source>
</evidence>
<protein>
    <recommendedName>
        <fullName evidence="4">Glycosyl-4,4'-diaponeurosporenoate acyltransferase</fullName>
    </recommendedName>
</protein>
<evidence type="ECO:0000313" key="3">
    <source>
        <dbReference type="Proteomes" id="UP001235343"/>
    </source>
</evidence>
<organism evidence="2 3">
    <name type="scientific">Aquibacillus rhizosphaerae</name>
    <dbReference type="NCBI Taxonomy" id="3051431"/>
    <lineage>
        <taxon>Bacteria</taxon>
        <taxon>Bacillati</taxon>
        <taxon>Bacillota</taxon>
        <taxon>Bacilli</taxon>
        <taxon>Bacillales</taxon>
        <taxon>Bacillaceae</taxon>
        <taxon>Aquibacillus</taxon>
    </lineage>
</organism>
<keyword evidence="3" id="KW-1185">Reference proteome</keyword>
<gene>
    <name evidence="2" type="ORF">QQS35_11515</name>
</gene>
<feature type="transmembrane region" description="Helical" evidence="1">
    <location>
        <begin position="12"/>
        <end position="33"/>
    </location>
</feature>